<proteinExistence type="inferred from homology"/>
<feature type="transmembrane region" description="Helical" evidence="7">
    <location>
        <begin position="441"/>
        <end position="462"/>
    </location>
</feature>
<dbReference type="eggNOG" id="COG2244">
    <property type="taxonomic scope" value="Bacteria"/>
</dbReference>
<evidence type="ECO:0000256" key="7">
    <source>
        <dbReference type="SAM" id="Phobius"/>
    </source>
</evidence>
<sequence>MSSLKQKATTGLKWSAIERLATQAVQLLVMLLLARQLGPQAFGLVGMLAVFIAISQVFVDSGMTSALIRKLDRTEADFSTAFYFNIVIAVICYALLYLTAPSIARFYQQPELIELARVLGLVIMVNAFAVIQKAKLTIVMDFKTQAKASLLSVLLSSFVALITAHLGFGVWALVVQTLTFAISNVLLLNYFHFWWPNSRFSRQSFNDLFGFGSKLLLSGLIDSLFQNIYQLVIGKQFSATDVGYFTQANQLVRTPATTMVTIIQKVTYPLLSGIQREPQRLNCAYLLIIRLAAVVSFPLLIGLATTADILLPLVLGEQWQPAVILVSILSIGFLLYPIHSINLNYLQVKGRSDLFLKLEIIKKIITTLILFITVPYGVTVICIGMVVQSYLALVINTYYNGKLGNLGLIKQLQDLLPIGTIAVFVCISGKLLVIQFISNPLLQLILIGIYAIPSYIILIKMFQPDLYQQILSMLQSKTSRPS</sequence>
<dbReference type="PANTHER" id="PTHR30250">
    <property type="entry name" value="PST FAMILY PREDICTED COLANIC ACID TRANSPORTER"/>
    <property type="match status" value="1"/>
</dbReference>
<name>A0A099LRP3_9VIBR</name>
<evidence type="ECO:0000313" key="8">
    <source>
        <dbReference type="EMBL" id="KGK10161.1"/>
    </source>
</evidence>
<dbReference type="RefSeq" id="WP_039422847.1">
    <property type="nucleotide sequence ID" value="NZ_CP061845.1"/>
</dbReference>
<evidence type="ECO:0000256" key="3">
    <source>
        <dbReference type="ARBA" id="ARBA00022475"/>
    </source>
</evidence>
<comment type="caution">
    <text evidence="8">The sequence shown here is derived from an EMBL/GenBank/DDBJ whole genome shotgun (WGS) entry which is preliminary data.</text>
</comment>
<evidence type="ECO:0000256" key="6">
    <source>
        <dbReference type="ARBA" id="ARBA00023136"/>
    </source>
</evidence>
<comment type="similarity">
    <text evidence="2">Belongs to the polysaccharide synthase family.</text>
</comment>
<organism evidence="8 9">
    <name type="scientific">Vibrio navarrensis</name>
    <dbReference type="NCBI Taxonomy" id="29495"/>
    <lineage>
        <taxon>Bacteria</taxon>
        <taxon>Pseudomonadati</taxon>
        <taxon>Pseudomonadota</taxon>
        <taxon>Gammaproteobacteria</taxon>
        <taxon>Vibrionales</taxon>
        <taxon>Vibrionaceae</taxon>
        <taxon>Vibrio</taxon>
    </lineage>
</organism>
<keyword evidence="4 7" id="KW-0812">Transmembrane</keyword>
<comment type="subcellular location">
    <subcellularLocation>
        <location evidence="1">Cell membrane</location>
        <topology evidence="1">Multi-pass membrane protein</topology>
    </subcellularLocation>
</comment>
<accession>A0A099LRP3</accession>
<feature type="transmembrane region" description="Helical" evidence="7">
    <location>
        <begin position="415"/>
        <end position="434"/>
    </location>
</feature>
<feature type="transmembrane region" description="Helical" evidence="7">
    <location>
        <begin position="324"/>
        <end position="346"/>
    </location>
</feature>
<dbReference type="STRING" id="29495.EA26_02060"/>
<feature type="transmembrane region" description="Helical" evidence="7">
    <location>
        <begin position="367"/>
        <end position="395"/>
    </location>
</feature>
<feature type="transmembrane region" description="Helical" evidence="7">
    <location>
        <begin position="112"/>
        <end position="131"/>
    </location>
</feature>
<feature type="transmembrane region" description="Helical" evidence="7">
    <location>
        <begin position="44"/>
        <end position="68"/>
    </location>
</feature>
<dbReference type="PANTHER" id="PTHR30250:SF10">
    <property type="entry name" value="LIPOPOLYSACCHARIDE BIOSYNTHESIS PROTEIN WZXC"/>
    <property type="match status" value="1"/>
</dbReference>
<dbReference type="Proteomes" id="UP000029994">
    <property type="component" value="Unassembled WGS sequence"/>
</dbReference>
<keyword evidence="5 7" id="KW-1133">Transmembrane helix</keyword>
<gene>
    <name evidence="8" type="ORF">EA26_02060</name>
</gene>
<dbReference type="GO" id="GO:0005886">
    <property type="term" value="C:plasma membrane"/>
    <property type="evidence" value="ECO:0007669"/>
    <property type="project" value="UniProtKB-SubCell"/>
</dbReference>
<dbReference type="GeneID" id="43681993"/>
<evidence type="ECO:0000256" key="5">
    <source>
        <dbReference type="ARBA" id="ARBA00022989"/>
    </source>
</evidence>
<evidence type="ECO:0000256" key="2">
    <source>
        <dbReference type="ARBA" id="ARBA00007430"/>
    </source>
</evidence>
<evidence type="ECO:0000313" key="9">
    <source>
        <dbReference type="Proteomes" id="UP000029994"/>
    </source>
</evidence>
<evidence type="ECO:0000256" key="1">
    <source>
        <dbReference type="ARBA" id="ARBA00004651"/>
    </source>
</evidence>
<reference evidence="8 9" key="1">
    <citation type="submission" date="2014-04" db="EMBL/GenBank/DDBJ databases">
        <title>Genome sequencing of Vibrio navarrensis strains.</title>
        <authorList>
            <person name="Gladney L.M."/>
            <person name="Katz L.S."/>
            <person name="Marino-Ramirez L."/>
            <person name="Jordan I.K."/>
        </authorList>
    </citation>
    <scope>NUCLEOTIDE SEQUENCE [LARGE SCALE GENOMIC DNA]</scope>
    <source>
        <strain evidence="8 9">ATCC 51183</strain>
    </source>
</reference>
<dbReference type="InterPro" id="IPR050833">
    <property type="entry name" value="Poly_Biosynth_Transport"/>
</dbReference>
<dbReference type="EMBL" id="JMCG01000001">
    <property type="protein sequence ID" value="KGK10161.1"/>
    <property type="molecule type" value="Genomic_DNA"/>
</dbReference>
<dbReference type="CDD" id="cd13127">
    <property type="entry name" value="MATE_tuaB_like"/>
    <property type="match status" value="1"/>
</dbReference>
<dbReference type="Pfam" id="PF13440">
    <property type="entry name" value="Polysacc_synt_3"/>
    <property type="match status" value="1"/>
</dbReference>
<keyword evidence="9" id="KW-1185">Reference proteome</keyword>
<feature type="transmembrane region" description="Helical" evidence="7">
    <location>
        <begin position="178"/>
        <end position="195"/>
    </location>
</feature>
<feature type="transmembrane region" description="Helical" evidence="7">
    <location>
        <begin position="151"/>
        <end position="172"/>
    </location>
</feature>
<evidence type="ECO:0000256" key="4">
    <source>
        <dbReference type="ARBA" id="ARBA00022692"/>
    </source>
</evidence>
<keyword evidence="3" id="KW-1003">Cell membrane</keyword>
<protein>
    <submittedName>
        <fullName evidence="8">Lipopolysaccharide biosynthesis protein</fullName>
    </submittedName>
</protein>
<keyword evidence="6 7" id="KW-0472">Membrane</keyword>
<feature type="transmembrane region" description="Helical" evidence="7">
    <location>
        <begin position="80"/>
        <end position="100"/>
    </location>
</feature>
<feature type="transmembrane region" description="Helical" evidence="7">
    <location>
        <begin position="284"/>
        <end position="304"/>
    </location>
</feature>
<dbReference type="AlphaFoldDB" id="A0A099LRP3"/>